<proteinExistence type="inferred from homology"/>
<dbReference type="Pfam" id="PF06668">
    <property type="entry name" value="ITI_HC_C"/>
    <property type="match status" value="1"/>
</dbReference>
<evidence type="ECO:0000256" key="7">
    <source>
        <dbReference type="ARBA" id="ARBA00022974"/>
    </source>
</evidence>
<dbReference type="InterPro" id="IPR013694">
    <property type="entry name" value="VIT"/>
</dbReference>
<comment type="function">
    <text evidence="9">May act as a carrier of hyaluronan in serum or as a binding protein between hyaluronan and other matrix protein, including those on cell surfaces in tissues to regulate the localization, synthesis and degradation of hyaluronan which are essential to cells undergoing biological processes.</text>
</comment>
<dbReference type="Ensembl" id="ENSOKIT00005044427.1">
    <property type="protein sequence ID" value="ENSOKIP00005042143.1"/>
    <property type="gene ID" value="ENSOKIG00005017762.1"/>
</dbReference>
<dbReference type="Pfam" id="PF00092">
    <property type="entry name" value="VWA"/>
    <property type="match status" value="1"/>
</dbReference>
<evidence type="ECO:0000259" key="11">
    <source>
        <dbReference type="PROSITE" id="PS50234"/>
    </source>
</evidence>
<keyword evidence="7" id="KW-0654">Proteoglycan</keyword>
<reference evidence="13" key="2">
    <citation type="submission" date="2025-09" db="UniProtKB">
        <authorList>
            <consortium name="Ensembl"/>
        </authorList>
    </citation>
    <scope>IDENTIFICATION</scope>
</reference>
<dbReference type="InterPro" id="IPR050934">
    <property type="entry name" value="ITIH"/>
</dbReference>
<dbReference type="Proteomes" id="UP000694557">
    <property type="component" value="Unassembled WGS sequence"/>
</dbReference>
<feature type="domain" description="VIT" evidence="12">
    <location>
        <begin position="1"/>
        <end position="120"/>
    </location>
</feature>
<dbReference type="InterPro" id="IPR002035">
    <property type="entry name" value="VWF_A"/>
</dbReference>
<dbReference type="GO" id="GO:0005576">
    <property type="term" value="C:extracellular region"/>
    <property type="evidence" value="ECO:0007669"/>
    <property type="project" value="UniProtKB-SubCell"/>
</dbReference>
<accession>A0A8C7GED3</accession>
<evidence type="ECO:0000256" key="4">
    <source>
        <dbReference type="ARBA" id="ARBA00022690"/>
    </source>
</evidence>
<keyword evidence="8" id="KW-0325">Glycoprotein</keyword>
<sequence>RKSFVEVYSVKVDCKVASRFAHTVITSSALNKANSSQEVFFEVDLPKTAFITNFSMSIEGQTYTGEVKEKEKAKKQYQKAVSTGQTAGLVKASGRKMEKFTVSVNIAANSNVTFILTHEELLQRKLGQYEIMTRVKPKQLVQHFEIVADIYEPQGIAFLEAYGTFISNELLPLVEKTVSDKKAHISFCPTLDQQRKCLGCEGTLIDGDFFIKYDVNRAETIGDIQIVNGYFVHFFAPSDLPRVPKNVVFVIDRSGSMRGIKMKQTKDAMLAILNDLAEDDYFGIVLFDSSISTWKESLTKATKENVSEAQQFIQGITDLGTTNINDAVMKAVDMIMKGKRDKKVPERSVSMVILMTDGMPNSGESSVPQIQENVLLAMGGNMTLFCLGFGDDVDYSFLDVMSRQNKGLARRIYEGSDATVQLQGFYEEVASPLLSEVDLRYPDNLVNSLTTSHYKQLFNGSEIVVAGRLTDYSLDNFLVEVFAHGFEEDFIVKGQASAQEWDILYPEQEYIFGDYTERLWAYLTIQELLKTGTAEEKGNATAQALEMSLQYSFVTPLTSMVVTKPETDEEPEGPLIADKLTEVDGDPHFMIELPEQEDALCFNIDDRPGTIFNLVRDQLAGILVNGQTIGDKKVAPDGKVNTYFGRFGIIHQGLGVRLEVTTHDITVSQDGKQAKLFWSDTTSLKGANLTVTLRDSVRFVVILHKVWKQHPYHQDYLGFYTLDSHLLSPSVHGLLGQFYHGVQFEVKDMRPGEVPEKPDATMLVKGQELTVTRGWQRDFRWDVKNGENIPCWFIHSNGNGLIDGNHTDYIMSGLFKTV</sequence>
<dbReference type="InterPro" id="IPR036465">
    <property type="entry name" value="vWFA_dom_sf"/>
</dbReference>
<keyword evidence="14" id="KW-1185">Reference proteome</keyword>
<dbReference type="PROSITE" id="PS51468">
    <property type="entry name" value="VIT"/>
    <property type="match status" value="1"/>
</dbReference>
<dbReference type="PROSITE" id="PS50234">
    <property type="entry name" value="VWFA"/>
    <property type="match status" value="1"/>
</dbReference>
<dbReference type="FunFam" id="3.40.50.410:FF:000013">
    <property type="entry name" value="inter-alpha-trypsin inhibitor heavy chain H2"/>
    <property type="match status" value="1"/>
</dbReference>
<comment type="similarity">
    <text evidence="2">Belongs to the ITIH family.</text>
</comment>
<keyword evidence="6" id="KW-0722">Serine protease inhibitor</keyword>
<keyword evidence="5" id="KW-0732">Signal</keyword>
<dbReference type="GO" id="GO:0030212">
    <property type="term" value="P:hyaluronan metabolic process"/>
    <property type="evidence" value="ECO:0007669"/>
    <property type="project" value="InterPro"/>
</dbReference>
<evidence type="ECO:0000256" key="9">
    <source>
        <dbReference type="ARBA" id="ARBA00037051"/>
    </source>
</evidence>
<dbReference type="Gene3D" id="3.40.50.410">
    <property type="entry name" value="von Willebrand factor, type A domain"/>
    <property type="match status" value="1"/>
</dbReference>
<evidence type="ECO:0000256" key="6">
    <source>
        <dbReference type="ARBA" id="ARBA00022900"/>
    </source>
</evidence>
<evidence type="ECO:0000256" key="3">
    <source>
        <dbReference type="ARBA" id="ARBA00022525"/>
    </source>
</evidence>
<protein>
    <recommendedName>
        <fullName evidence="10">Inter-alpha-trypsin inhibitor heavy chain H3</fullName>
    </recommendedName>
</protein>
<dbReference type="SMART" id="SM00609">
    <property type="entry name" value="VIT"/>
    <property type="match status" value="1"/>
</dbReference>
<name>A0A8C7GED3_ONCKI</name>
<evidence type="ECO:0000259" key="12">
    <source>
        <dbReference type="PROSITE" id="PS51468"/>
    </source>
</evidence>
<dbReference type="GeneTree" id="ENSGT00940000154554"/>
<organism evidence="13 14">
    <name type="scientific">Oncorhynchus kisutch</name>
    <name type="common">Coho salmon</name>
    <name type="synonym">Salmo kisutch</name>
    <dbReference type="NCBI Taxonomy" id="8019"/>
    <lineage>
        <taxon>Eukaryota</taxon>
        <taxon>Metazoa</taxon>
        <taxon>Chordata</taxon>
        <taxon>Craniata</taxon>
        <taxon>Vertebrata</taxon>
        <taxon>Euteleostomi</taxon>
        <taxon>Actinopterygii</taxon>
        <taxon>Neopterygii</taxon>
        <taxon>Teleostei</taxon>
        <taxon>Protacanthopterygii</taxon>
        <taxon>Salmoniformes</taxon>
        <taxon>Salmonidae</taxon>
        <taxon>Salmoninae</taxon>
        <taxon>Oncorhynchus</taxon>
    </lineage>
</organism>
<dbReference type="SMART" id="SM00327">
    <property type="entry name" value="VWA"/>
    <property type="match status" value="1"/>
</dbReference>
<comment type="subcellular location">
    <subcellularLocation>
        <location evidence="1">Secreted</location>
    </subcellularLocation>
</comment>
<keyword evidence="4" id="KW-0646">Protease inhibitor</keyword>
<feature type="domain" description="VWFA" evidence="11">
    <location>
        <begin position="246"/>
        <end position="429"/>
    </location>
</feature>
<dbReference type="PANTHER" id="PTHR10338">
    <property type="entry name" value="INTER-ALPHA-TRYPSIN INHIBITOR HEAVY CHAIN FAMILY MEMBER"/>
    <property type="match status" value="1"/>
</dbReference>
<keyword evidence="3" id="KW-0964">Secreted</keyword>
<dbReference type="PANTHER" id="PTHR10338:SF115">
    <property type="entry name" value="INTER-ALPHA-TRYPSIN INHIBITOR HEAVY CHAIN H3"/>
    <property type="match status" value="1"/>
</dbReference>
<evidence type="ECO:0000256" key="1">
    <source>
        <dbReference type="ARBA" id="ARBA00004613"/>
    </source>
</evidence>
<dbReference type="Pfam" id="PF08487">
    <property type="entry name" value="VIT"/>
    <property type="match status" value="1"/>
</dbReference>
<dbReference type="SUPFAM" id="SSF53300">
    <property type="entry name" value="vWA-like"/>
    <property type="match status" value="1"/>
</dbReference>
<dbReference type="InterPro" id="IPR010600">
    <property type="entry name" value="ITI_HC_C"/>
</dbReference>
<dbReference type="GO" id="GO:0004867">
    <property type="term" value="F:serine-type endopeptidase inhibitor activity"/>
    <property type="evidence" value="ECO:0007669"/>
    <property type="project" value="UniProtKB-KW"/>
</dbReference>
<evidence type="ECO:0000256" key="5">
    <source>
        <dbReference type="ARBA" id="ARBA00022729"/>
    </source>
</evidence>
<evidence type="ECO:0000313" key="14">
    <source>
        <dbReference type="Proteomes" id="UP000694557"/>
    </source>
</evidence>
<reference evidence="13" key="1">
    <citation type="submission" date="2025-08" db="UniProtKB">
        <authorList>
            <consortium name="Ensembl"/>
        </authorList>
    </citation>
    <scope>IDENTIFICATION</scope>
</reference>
<evidence type="ECO:0000256" key="10">
    <source>
        <dbReference type="ARBA" id="ARBA00039924"/>
    </source>
</evidence>
<gene>
    <name evidence="13" type="primary">LOC109890997</name>
</gene>
<dbReference type="AlphaFoldDB" id="A0A8C7GED3"/>
<evidence type="ECO:0000256" key="2">
    <source>
        <dbReference type="ARBA" id="ARBA00010158"/>
    </source>
</evidence>
<evidence type="ECO:0000256" key="8">
    <source>
        <dbReference type="ARBA" id="ARBA00023180"/>
    </source>
</evidence>
<evidence type="ECO:0000313" key="13">
    <source>
        <dbReference type="Ensembl" id="ENSOKIP00005042143.1"/>
    </source>
</evidence>